<dbReference type="UniPathway" id="UPA00219"/>
<dbReference type="SUPFAM" id="SSF51984">
    <property type="entry name" value="MurCD N-terminal domain"/>
    <property type="match status" value="1"/>
</dbReference>
<accession>A0A7V2F7Y2</accession>
<dbReference type="GO" id="GO:0051301">
    <property type="term" value="P:cell division"/>
    <property type="evidence" value="ECO:0007669"/>
    <property type="project" value="UniProtKB-KW"/>
</dbReference>
<dbReference type="Pfam" id="PF08245">
    <property type="entry name" value="Mur_ligase_M"/>
    <property type="match status" value="1"/>
</dbReference>
<evidence type="ECO:0000256" key="1">
    <source>
        <dbReference type="ARBA" id="ARBA00004496"/>
    </source>
</evidence>
<feature type="domain" description="Mur ligase C-terminal" evidence="9">
    <location>
        <begin position="318"/>
        <end position="431"/>
    </location>
</feature>
<dbReference type="InterPro" id="IPR013221">
    <property type="entry name" value="Mur_ligase_cen"/>
</dbReference>
<dbReference type="GO" id="GO:0071555">
    <property type="term" value="P:cell wall organization"/>
    <property type="evidence" value="ECO:0007669"/>
    <property type="project" value="UniProtKB-KW"/>
</dbReference>
<dbReference type="EC" id="6.3.2.9" evidence="7 8"/>
<dbReference type="HAMAP" id="MF_00639">
    <property type="entry name" value="MurD"/>
    <property type="match status" value="1"/>
</dbReference>
<dbReference type="GO" id="GO:0005737">
    <property type="term" value="C:cytoplasm"/>
    <property type="evidence" value="ECO:0007669"/>
    <property type="project" value="UniProtKB-SubCell"/>
</dbReference>
<keyword evidence="4 7" id="KW-0436">Ligase</keyword>
<dbReference type="Pfam" id="PF21799">
    <property type="entry name" value="MurD-like_N"/>
    <property type="match status" value="1"/>
</dbReference>
<evidence type="ECO:0000256" key="4">
    <source>
        <dbReference type="ARBA" id="ARBA00022598"/>
    </source>
</evidence>
<dbReference type="SUPFAM" id="SSF53244">
    <property type="entry name" value="MurD-like peptide ligases, peptide-binding domain"/>
    <property type="match status" value="1"/>
</dbReference>
<comment type="pathway">
    <text evidence="2 7 8">Cell wall biogenesis; peptidoglycan biosynthesis.</text>
</comment>
<keyword evidence="6 7" id="KW-0067">ATP-binding</keyword>
<keyword evidence="7 8" id="KW-0573">Peptidoglycan synthesis</keyword>
<evidence type="ECO:0000256" key="7">
    <source>
        <dbReference type="HAMAP-Rule" id="MF_00639"/>
    </source>
</evidence>
<dbReference type="InterPro" id="IPR036565">
    <property type="entry name" value="Mur-like_cat_sf"/>
</dbReference>
<dbReference type="GO" id="GO:0008764">
    <property type="term" value="F:UDP-N-acetylmuramoylalanine-D-glutamate ligase activity"/>
    <property type="evidence" value="ECO:0007669"/>
    <property type="project" value="UniProtKB-UniRule"/>
</dbReference>
<dbReference type="InterPro" id="IPR036615">
    <property type="entry name" value="Mur_ligase_C_dom_sf"/>
</dbReference>
<dbReference type="Pfam" id="PF02875">
    <property type="entry name" value="Mur_ligase_C"/>
    <property type="match status" value="1"/>
</dbReference>
<dbReference type="Gene3D" id="3.40.1190.10">
    <property type="entry name" value="Mur-like, catalytic domain"/>
    <property type="match status" value="1"/>
</dbReference>
<dbReference type="PANTHER" id="PTHR43692:SF1">
    <property type="entry name" value="UDP-N-ACETYLMURAMOYLALANINE--D-GLUTAMATE LIGASE"/>
    <property type="match status" value="1"/>
</dbReference>
<keyword evidence="5 7" id="KW-0547">Nucleotide-binding</keyword>
<dbReference type="GO" id="GO:0005524">
    <property type="term" value="F:ATP binding"/>
    <property type="evidence" value="ECO:0007669"/>
    <property type="project" value="UniProtKB-UniRule"/>
</dbReference>
<sequence length="454" mass="50154">MRPEALYKKRVTVVGGARSGLAVARLLRKAGAQVFLTEQKAAAAGLEAMLDALGVRYEFGGHTVRALEADLMVVSPGVPSTIPLVVQALRTGIPVYSEIEVASWFCQAPIVAVTGTNGKTTTTSLIGHIFRQSGRRTIVAGNIGYPFSDYVLDTTPDDVVVLEVSSFQLDHVATFRPRVSVLLNLTPDHLDRYNYSFNEYAQSKFRIFANQCDQDVLVYNHDDVLIRSAAERAHQKRGLRILGFSQKEELSAGAFVREGYLVFRIDKQEEVLMHADKLALRGRHNLYNSLAAAVAARVMEVRNDVVRESLASFEGVPHRLEFVRELDGVRYINDSKATNVNAVWYALESFSCPIVLIAGGRDKGNDYTVLKPLVAEKVRALVAIGESADKLMAELGPLVPHAVKAQSMEEAIRYARLFAEPGDVVLLSPACASFDMFENYEERGDTFRRLVMSL</sequence>
<feature type="binding site" evidence="7">
    <location>
        <begin position="115"/>
        <end position="121"/>
    </location>
    <ligand>
        <name>ATP</name>
        <dbReference type="ChEBI" id="CHEBI:30616"/>
    </ligand>
</feature>
<dbReference type="Gene3D" id="3.40.50.720">
    <property type="entry name" value="NAD(P)-binding Rossmann-like Domain"/>
    <property type="match status" value="1"/>
</dbReference>
<proteinExistence type="inferred from homology"/>
<comment type="caution">
    <text evidence="11">The sequence shown here is derived from an EMBL/GenBank/DDBJ whole genome shotgun (WGS) entry which is preliminary data.</text>
</comment>
<feature type="domain" description="Mur ligase central" evidence="10">
    <location>
        <begin position="113"/>
        <end position="296"/>
    </location>
</feature>
<dbReference type="GO" id="GO:0008360">
    <property type="term" value="P:regulation of cell shape"/>
    <property type="evidence" value="ECO:0007669"/>
    <property type="project" value="UniProtKB-KW"/>
</dbReference>
<organism evidence="11">
    <name type="scientific">Rhodothermus marinus</name>
    <name type="common">Rhodothermus obamensis</name>
    <dbReference type="NCBI Taxonomy" id="29549"/>
    <lineage>
        <taxon>Bacteria</taxon>
        <taxon>Pseudomonadati</taxon>
        <taxon>Rhodothermota</taxon>
        <taxon>Rhodothermia</taxon>
        <taxon>Rhodothermales</taxon>
        <taxon>Rhodothermaceae</taxon>
        <taxon>Rhodothermus</taxon>
    </lineage>
</organism>
<dbReference type="GO" id="GO:0009252">
    <property type="term" value="P:peptidoglycan biosynthetic process"/>
    <property type="evidence" value="ECO:0007669"/>
    <property type="project" value="UniProtKB-UniRule"/>
</dbReference>
<evidence type="ECO:0000313" key="11">
    <source>
        <dbReference type="EMBL" id="HER96785.1"/>
    </source>
</evidence>
<protein>
    <recommendedName>
        <fullName evidence="7 8">UDP-N-acetylmuramoylalanine--D-glutamate ligase</fullName>
        <ecNumber evidence="7 8">6.3.2.9</ecNumber>
    </recommendedName>
    <alternativeName>
        <fullName evidence="7">D-glutamic acid-adding enzyme</fullName>
    </alternativeName>
    <alternativeName>
        <fullName evidence="7">UDP-N-acetylmuramoyl-L-alanyl-D-glutamate synthetase</fullName>
    </alternativeName>
</protein>
<comment type="similarity">
    <text evidence="7">Belongs to the MurCDEF family.</text>
</comment>
<dbReference type="NCBIfam" id="TIGR01087">
    <property type="entry name" value="murD"/>
    <property type="match status" value="1"/>
</dbReference>
<name>A0A7V2F7Y2_RHOMR</name>
<dbReference type="InterPro" id="IPR005762">
    <property type="entry name" value="MurD"/>
</dbReference>
<comment type="subcellular location">
    <subcellularLocation>
        <location evidence="1 7 8">Cytoplasm</location>
    </subcellularLocation>
</comment>
<gene>
    <name evidence="7" type="primary">murD</name>
    <name evidence="11" type="ORF">ENO59_09765</name>
</gene>
<evidence type="ECO:0000256" key="5">
    <source>
        <dbReference type="ARBA" id="ARBA00022741"/>
    </source>
</evidence>
<dbReference type="AlphaFoldDB" id="A0A7V2F7Y2"/>
<keyword evidence="7 8" id="KW-0132">Cell division</keyword>
<evidence type="ECO:0000256" key="2">
    <source>
        <dbReference type="ARBA" id="ARBA00004752"/>
    </source>
</evidence>
<evidence type="ECO:0000259" key="10">
    <source>
        <dbReference type="Pfam" id="PF08245"/>
    </source>
</evidence>
<evidence type="ECO:0000256" key="3">
    <source>
        <dbReference type="ARBA" id="ARBA00022490"/>
    </source>
</evidence>
<evidence type="ECO:0000256" key="8">
    <source>
        <dbReference type="RuleBase" id="RU003664"/>
    </source>
</evidence>
<comment type="catalytic activity">
    <reaction evidence="7 8">
        <text>UDP-N-acetyl-alpha-D-muramoyl-L-alanine + D-glutamate + ATP = UDP-N-acetyl-alpha-D-muramoyl-L-alanyl-D-glutamate + ADP + phosphate + H(+)</text>
        <dbReference type="Rhea" id="RHEA:16429"/>
        <dbReference type="ChEBI" id="CHEBI:15378"/>
        <dbReference type="ChEBI" id="CHEBI:29986"/>
        <dbReference type="ChEBI" id="CHEBI:30616"/>
        <dbReference type="ChEBI" id="CHEBI:43474"/>
        <dbReference type="ChEBI" id="CHEBI:83898"/>
        <dbReference type="ChEBI" id="CHEBI:83900"/>
        <dbReference type="ChEBI" id="CHEBI:456216"/>
        <dbReference type="EC" id="6.3.2.9"/>
    </reaction>
</comment>
<dbReference type="Gene3D" id="3.90.190.20">
    <property type="entry name" value="Mur ligase, C-terminal domain"/>
    <property type="match status" value="1"/>
</dbReference>
<dbReference type="EMBL" id="DSGB01000006">
    <property type="protein sequence ID" value="HER96785.1"/>
    <property type="molecule type" value="Genomic_DNA"/>
</dbReference>
<dbReference type="PANTHER" id="PTHR43692">
    <property type="entry name" value="UDP-N-ACETYLMURAMOYLALANINE--D-GLUTAMATE LIGASE"/>
    <property type="match status" value="1"/>
</dbReference>
<dbReference type="InterPro" id="IPR004101">
    <property type="entry name" value="Mur_ligase_C"/>
</dbReference>
<dbReference type="SUPFAM" id="SSF53623">
    <property type="entry name" value="MurD-like peptide ligases, catalytic domain"/>
    <property type="match status" value="1"/>
</dbReference>
<evidence type="ECO:0000259" key="9">
    <source>
        <dbReference type="Pfam" id="PF02875"/>
    </source>
</evidence>
<keyword evidence="7 8" id="KW-0133">Cell shape</keyword>
<reference evidence="11" key="1">
    <citation type="journal article" date="2020" name="mSystems">
        <title>Genome- and Community-Level Interaction Insights into Carbon Utilization and Element Cycling Functions of Hydrothermarchaeota in Hydrothermal Sediment.</title>
        <authorList>
            <person name="Zhou Z."/>
            <person name="Liu Y."/>
            <person name="Xu W."/>
            <person name="Pan J."/>
            <person name="Luo Z.H."/>
            <person name="Li M."/>
        </authorList>
    </citation>
    <scope>NUCLEOTIDE SEQUENCE [LARGE SCALE GENOMIC DNA]</scope>
    <source>
        <strain evidence="11">SpSt-143</strain>
    </source>
</reference>
<evidence type="ECO:0000256" key="6">
    <source>
        <dbReference type="ARBA" id="ARBA00022840"/>
    </source>
</evidence>
<keyword evidence="7 8" id="KW-0131">Cell cycle</keyword>
<keyword evidence="3 7" id="KW-0963">Cytoplasm</keyword>
<comment type="function">
    <text evidence="7 8">Cell wall formation. Catalyzes the addition of glutamate to the nucleotide precursor UDP-N-acetylmuramoyl-L-alanine (UMA).</text>
</comment>
<keyword evidence="7 8" id="KW-0961">Cell wall biogenesis/degradation</keyword>